<dbReference type="SUPFAM" id="SSF53850">
    <property type="entry name" value="Periplasmic binding protein-like II"/>
    <property type="match status" value="1"/>
</dbReference>
<keyword evidence="1 2" id="KW-0732">Signal</keyword>
<gene>
    <name evidence="4" type="ORF">SAMN04488021_12432</name>
</gene>
<dbReference type="AlphaFoldDB" id="A0A1I3BTP0"/>
<dbReference type="Gene3D" id="3.40.190.10">
    <property type="entry name" value="Periplasmic binding protein-like II"/>
    <property type="match status" value="2"/>
</dbReference>
<dbReference type="EMBL" id="FOPU01000024">
    <property type="protein sequence ID" value="SFH65111.1"/>
    <property type="molecule type" value="Genomic_DNA"/>
</dbReference>
<reference evidence="4 5" key="1">
    <citation type="submission" date="2016-10" db="EMBL/GenBank/DDBJ databases">
        <authorList>
            <person name="de Groot N.N."/>
        </authorList>
    </citation>
    <scope>NUCLEOTIDE SEQUENCE [LARGE SCALE GENOMIC DNA]</scope>
    <source>
        <strain evidence="4 5">DSM 8537</strain>
    </source>
</reference>
<evidence type="ECO:0000256" key="1">
    <source>
        <dbReference type="ARBA" id="ARBA00022729"/>
    </source>
</evidence>
<evidence type="ECO:0000256" key="2">
    <source>
        <dbReference type="SAM" id="SignalP"/>
    </source>
</evidence>
<dbReference type="Pfam" id="PF00497">
    <property type="entry name" value="SBP_bac_3"/>
    <property type="match status" value="1"/>
</dbReference>
<accession>A0A1I3BTP0</accession>
<dbReference type="STRING" id="34004.SAMN04488021_12432"/>
<dbReference type="OrthoDB" id="6192933at2"/>
<feature type="chain" id="PRO_5010209554" evidence="2">
    <location>
        <begin position="23"/>
        <end position="278"/>
    </location>
</feature>
<evidence type="ECO:0000313" key="4">
    <source>
        <dbReference type="EMBL" id="SFH65111.1"/>
    </source>
</evidence>
<feature type="domain" description="Solute-binding protein family 3/N-terminal" evidence="3">
    <location>
        <begin position="42"/>
        <end position="261"/>
    </location>
</feature>
<dbReference type="InterPro" id="IPR001638">
    <property type="entry name" value="Solute-binding_3/MltF_N"/>
</dbReference>
<dbReference type="SMART" id="SM00062">
    <property type="entry name" value="PBPb"/>
    <property type="match status" value="1"/>
</dbReference>
<keyword evidence="5" id="KW-1185">Reference proteome</keyword>
<dbReference type="PANTHER" id="PTHR35936:SF17">
    <property type="entry name" value="ARGININE-BINDING EXTRACELLULAR PROTEIN ARTP"/>
    <property type="match status" value="1"/>
</dbReference>
<feature type="signal peptide" evidence="2">
    <location>
        <begin position="1"/>
        <end position="22"/>
    </location>
</feature>
<organism evidence="4 5">
    <name type="scientific">Paracoccus aminovorans</name>
    <dbReference type="NCBI Taxonomy" id="34004"/>
    <lineage>
        <taxon>Bacteria</taxon>
        <taxon>Pseudomonadati</taxon>
        <taxon>Pseudomonadota</taxon>
        <taxon>Alphaproteobacteria</taxon>
        <taxon>Rhodobacterales</taxon>
        <taxon>Paracoccaceae</taxon>
        <taxon>Paracoccus</taxon>
    </lineage>
</organism>
<dbReference type="RefSeq" id="WP_074968849.1">
    <property type="nucleotide sequence ID" value="NZ_CBCRYP010000024.1"/>
</dbReference>
<sequence>MFSHLKSGISRRLGLAAGIALAALFVQDAQARSVEDTKASGTIRIGIQGDNCPWGCINSSGAADGYDSDMGKAFADYLGVKAEFVPLAVANRIPALTTDKVDVLFATMGMTAERAKSIQYSQPYAANQMSVVGPVDMDLSTPEALAGHVFGVPRAASQDTALTAVAPSGTQIRRFDDDAATIQALLSGQVEAVGANQFYINRLEDAAPGRYKVQLPLVEHYNGVGTRLGEQDWNQTVNSFLDAFMQSPEYKAIYNKWMNMDPPQYPAEMDGIPYTIQN</sequence>
<evidence type="ECO:0000259" key="3">
    <source>
        <dbReference type="SMART" id="SM00062"/>
    </source>
</evidence>
<evidence type="ECO:0000313" key="5">
    <source>
        <dbReference type="Proteomes" id="UP000183635"/>
    </source>
</evidence>
<dbReference type="PANTHER" id="PTHR35936">
    <property type="entry name" value="MEMBRANE-BOUND LYTIC MUREIN TRANSGLYCOSYLASE F"/>
    <property type="match status" value="1"/>
</dbReference>
<proteinExistence type="predicted"/>
<dbReference type="Proteomes" id="UP000183635">
    <property type="component" value="Unassembled WGS sequence"/>
</dbReference>
<name>A0A1I3BTP0_9RHOB</name>
<protein>
    <submittedName>
        <fullName evidence="4">Polar amino acid transport system substrate-binding protein</fullName>
    </submittedName>
</protein>